<gene>
    <name evidence="2" type="ORF">RZN69_20255</name>
</gene>
<dbReference type="EMBL" id="CP136920">
    <property type="protein sequence ID" value="WOO40960.1"/>
    <property type="molecule type" value="Genomic_DNA"/>
</dbReference>
<keyword evidence="2" id="KW-0808">Transferase</keyword>
<dbReference type="PANTHER" id="PTHR43685">
    <property type="entry name" value="GLYCOSYLTRANSFERASE"/>
    <property type="match status" value="1"/>
</dbReference>
<name>A0AAQ3LBR2_9BACT</name>
<keyword evidence="2" id="KW-0328">Glycosyltransferase</keyword>
<proteinExistence type="predicted"/>
<dbReference type="InterPro" id="IPR001173">
    <property type="entry name" value="Glyco_trans_2-like"/>
</dbReference>
<keyword evidence="3" id="KW-1185">Reference proteome</keyword>
<evidence type="ECO:0000259" key="1">
    <source>
        <dbReference type="Pfam" id="PF00535"/>
    </source>
</evidence>
<dbReference type="RefSeq" id="WP_317833243.1">
    <property type="nucleotide sequence ID" value="NZ_CP136920.1"/>
</dbReference>
<dbReference type="Proteomes" id="UP001304300">
    <property type="component" value="Chromosome"/>
</dbReference>
<evidence type="ECO:0000313" key="3">
    <source>
        <dbReference type="Proteomes" id="UP001304300"/>
    </source>
</evidence>
<dbReference type="SUPFAM" id="SSF53448">
    <property type="entry name" value="Nucleotide-diphospho-sugar transferases"/>
    <property type="match status" value="1"/>
</dbReference>
<dbReference type="InterPro" id="IPR050834">
    <property type="entry name" value="Glycosyltransf_2"/>
</dbReference>
<dbReference type="GO" id="GO:0016757">
    <property type="term" value="F:glycosyltransferase activity"/>
    <property type="evidence" value="ECO:0007669"/>
    <property type="project" value="UniProtKB-KW"/>
</dbReference>
<dbReference type="PANTHER" id="PTHR43685:SF11">
    <property type="entry name" value="GLYCOSYLTRANSFERASE TAGX-RELATED"/>
    <property type="match status" value="1"/>
</dbReference>
<dbReference type="EC" id="2.4.-.-" evidence="2"/>
<evidence type="ECO:0000313" key="2">
    <source>
        <dbReference type="EMBL" id="WOO40960.1"/>
    </source>
</evidence>
<organism evidence="2 3">
    <name type="scientific">Rubellicoccus peritrichatus</name>
    <dbReference type="NCBI Taxonomy" id="3080537"/>
    <lineage>
        <taxon>Bacteria</taxon>
        <taxon>Pseudomonadati</taxon>
        <taxon>Verrucomicrobiota</taxon>
        <taxon>Opitutia</taxon>
        <taxon>Puniceicoccales</taxon>
        <taxon>Cerasicoccaceae</taxon>
        <taxon>Rubellicoccus</taxon>
    </lineage>
</organism>
<dbReference type="AlphaFoldDB" id="A0AAQ3LBR2"/>
<sequence length="292" mass="34336">MIEFTFIIPSYQQGRFIRRCLDSIWDQGLPRESYEVMIMDGGSKDETASIVSNHPLQPTFISEPDRGQAHAVNKGLAQAKGQYIAWINSDDYYHPKAFFFLREYLLKHPEAKVVYGDGDIVDENERYVCPYPTEDWNHNRLADKCFLCQPSVIFHRDVFETVGMLDEDLHLALDLEYWMRAGREFSFTRLPIKVACSRHYEGTKSNTRPLQMQIEALLVGHKHIGRWSRRRLWSVTENRLIIKKPKLAPEMIHSNREHLLFWTYKIAGYLRLRSRPSLSKYLEKLLQESPSR</sequence>
<reference evidence="2 3" key="1">
    <citation type="submission" date="2023-10" db="EMBL/GenBank/DDBJ databases">
        <title>Rubellicoccus peritrichatus gen. nov., sp. nov., isolated from an algae of coral reef tank.</title>
        <authorList>
            <person name="Luo J."/>
        </authorList>
    </citation>
    <scope>NUCLEOTIDE SEQUENCE [LARGE SCALE GENOMIC DNA]</scope>
    <source>
        <strain evidence="2 3">CR14</strain>
    </source>
</reference>
<feature type="domain" description="Glycosyltransferase 2-like" evidence="1">
    <location>
        <begin position="6"/>
        <end position="161"/>
    </location>
</feature>
<dbReference type="Gene3D" id="3.90.550.10">
    <property type="entry name" value="Spore Coat Polysaccharide Biosynthesis Protein SpsA, Chain A"/>
    <property type="match status" value="1"/>
</dbReference>
<dbReference type="CDD" id="cd06433">
    <property type="entry name" value="GT_2_WfgS_like"/>
    <property type="match status" value="1"/>
</dbReference>
<protein>
    <submittedName>
        <fullName evidence="2">Glycosyltransferase family 2 protein</fullName>
        <ecNumber evidence="2">2.4.-.-</ecNumber>
    </submittedName>
</protein>
<dbReference type="Pfam" id="PF00535">
    <property type="entry name" value="Glycos_transf_2"/>
    <property type="match status" value="1"/>
</dbReference>
<dbReference type="InterPro" id="IPR029044">
    <property type="entry name" value="Nucleotide-diphossugar_trans"/>
</dbReference>
<accession>A0AAQ3LBR2</accession>
<dbReference type="KEGG" id="puo:RZN69_20255"/>